<sequence length="73" mass="7813">MGSRIGAAGSARDGHAIPIPLVAIVAIWCGQFDVNWRAFADFNRHRRTDDIGIASNGCFIVDNPFLGDAGRQG</sequence>
<organism evidence="1 2">
    <name type="scientific">Spirosoma telluris</name>
    <dbReference type="NCBI Taxonomy" id="2183553"/>
    <lineage>
        <taxon>Bacteria</taxon>
        <taxon>Pseudomonadati</taxon>
        <taxon>Bacteroidota</taxon>
        <taxon>Cytophagia</taxon>
        <taxon>Cytophagales</taxon>
        <taxon>Cytophagaceae</taxon>
        <taxon>Spirosoma</taxon>
    </lineage>
</organism>
<dbReference type="Proteomes" id="UP000249016">
    <property type="component" value="Unassembled WGS sequence"/>
</dbReference>
<proteinExistence type="predicted"/>
<evidence type="ECO:0000313" key="1">
    <source>
        <dbReference type="EMBL" id="RAI73781.1"/>
    </source>
</evidence>
<comment type="caution">
    <text evidence="1">The sequence shown here is derived from an EMBL/GenBank/DDBJ whole genome shotgun (WGS) entry which is preliminary data.</text>
</comment>
<evidence type="ECO:0000313" key="2">
    <source>
        <dbReference type="Proteomes" id="UP000249016"/>
    </source>
</evidence>
<accession>A0A327NES5</accession>
<dbReference type="AlphaFoldDB" id="A0A327NES5"/>
<reference evidence="1 2" key="1">
    <citation type="submission" date="2018-06" db="EMBL/GenBank/DDBJ databases">
        <title>Spirosoma sp. HMF3257 Genome sequencing and assembly.</title>
        <authorList>
            <person name="Kang H."/>
            <person name="Cha I."/>
            <person name="Kim H."/>
            <person name="Kang J."/>
            <person name="Joh K."/>
        </authorList>
    </citation>
    <scope>NUCLEOTIDE SEQUENCE [LARGE SCALE GENOMIC DNA]</scope>
    <source>
        <strain evidence="1 2">HMF3257</strain>
    </source>
</reference>
<protein>
    <submittedName>
        <fullName evidence="1">Uncharacterized protein</fullName>
    </submittedName>
</protein>
<keyword evidence="2" id="KW-1185">Reference proteome</keyword>
<dbReference type="EMBL" id="QLII01000001">
    <property type="protein sequence ID" value="RAI73781.1"/>
    <property type="molecule type" value="Genomic_DNA"/>
</dbReference>
<name>A0A327NES5_9BACT</name>
<gene>
    <name evidence="1" type="ORF">HMF3257_04040</name>
</gene>